<dbReference type="Proteomes" id="UP000618460">
    <property type="component" value="Unassembled WGS sequence"/>
</dbReference>
<reference evidence="2" key="1">
    <citation type="journal article" date="2014" name="Int. J. Syst. Evol. Microbiol.">
        <title>Complete genome sequence of Corynebacterium casei LMG S-19264T (=DSM 44701T), isolated from a smear-ripened cheese.</title>
        <authorList>
            <consortium name="US DOE Joint Genome Institute (JGI-PGF)"/>
            <person name="Walter F."/>
            <person name="Albersmeier A."/>
            <person name="Kalinowski J."/>
            <person name="Ruckert C."/>
        </authorList>
    </citation>
    <scope>NUCLEOTIDE SEQUENCE</scope>
    <source>
        <strain evidence="2">CGMCC 1.6333</strain>
    </source>
</reference>
<dbReference type="Pfam" id="PF09991">
    <property type="entry name" value="DUF2232"/>
    <property type="match status" value="1"/>
</dbReference>
<feature type="transmembrane region" description="Helical" evidence="1">
    <location>
        <begin position="272"/>
        <end position="293"/>
    </location>
</feature>
<dbReference type="PANTHER" id="PTHR41324">
    <property type="entry name" value="MEMBRANE PROTEIN-RELATED"/>
    <property type="match status" value="1"/>
</dbReference>
<dbReference type="RefSeq" id="WP_117153599.1">
    <property type="nucleotide sequence ID" value="NZ_BMLG01000004.1"/>
</dbReference>
<keyword evidence="1" id="KW-0812">Transmembrane</keyword>
<feature type="transmembrane region" description="Helical" evidence="1">
    <location>
        <begin position="100"/>
        <end position="122"/>
    </location>
</feature>
<reference evidence="2" key="2">
    <citation type="submission" date="2020-09" db="EMBL/GenBank/DDBJ databases">
        <authorList>
            <person name="Sun Q."/>
            <person name="Zhou Y."/>
        </authorList>
    </citation>
    <scope>NUCLEOTIDE SEQUENCE</scope>
    <source>
        <strain evidence="2">CGMCC 1.6333</strain>
    </source>
</reference>
<gene>
    <name evidence="2" type="ORF">GCM10011351_13020</name>
</gene>
<comment type="caution">
    <text evidence="2">The sequence shown here is derived from an EMBL/GenBank/DDBJ whole genome shotgun (WGS) entry which is preliminary data.</text>
</comment>
<dbReference type="InterPro" id="IPR018710">
    <property type="entry name" value="DUF2232"/>
</dbReference>
<dbReference type="EMBL" id="BMLG01000004">
    <property type="protein sequence ID" value="GGM28455.1"/>
    <property type="molecule type" value="Genomic_DNA"/>
</dbReference>
<dbReference type="OrthoDB" id="2987886at2"/>
<feature type="transmembrane region" description="Helical" evidence="1">
    <location>
        <begin position="12"/>
        <end position="43"/>
    </location>
</feature>
<keyword evidence="3" id="KW-1185">Reference proteome</keyword>
<evidence type="ECO:0000313" key="2">
    <source>
        <dbReference type="EMBL" id="GGM28455.1"/>
    </source>
</evidence>
<feature type="transmembrane region" description="Helical" evidence="1">
    <location>
        <begin position="168"/>
        <end position="192"/>
    </location>
</feature>
<accession>A0A917TN00</accession>
<feature type="transmembrane region" description="Helical" evidence="1">
    <location>
        <begin position="213"/>
        <end position="232"/>
    </location>
</feature>
<keyword evidence="1" id="KW-1133">Transmembrane helix</keyword>
<organism evidence="2 3">
    <name type="scientific">Paraliobacillus quinghaiensis</name>
    <dbReference type="NCBI Taxonomy" id="470815"/>
    <lineage>
        <taxon>Bacteria</taxon>
        <taxon>Bacillati</taxon>
        <taxon>Bacillota</taxon>
        <taxon>Bacilli</taxon>
        <taxon>Bacillales</taxon>
        <taxon>Bacillaceae</taxon>
        <taxon>Paraliobacillus</taxon>
    </lineage>
</organism>
<feature type="transmembrane region" description="Helical" evidence="1">
    <location>
        <begin position="238"/>
        <end position="265"/>
    </location>
</feature>
<feature type="transmembrane region" description="Helical" evidence="1">
    <location>
        <begin position="55"/>
        <end position="88"/>
    </location>
</feature>
<dbReference type="AlphaFoldDB" id="A0A917TN00"/>
<sequence>MYDVKKIQEGAVLGAIYGLLLMLTLFVPGSELVTIFLMPIPFVIYTTHHGYKSTLVLGVIVTLLSFLIAFVISVPLTILAVLGGTMIGQAIHKKRHAYETWAMGTVGVTIGLVTLFVLIQLITQINLVDHYQELVEESMVTSQTMLTSIGMDISPEEINLIEEEMKNIINLLPSILVIFAIAITFVTQWTSYKLLNWKESKNLKFPPFRMLQLPKTIIWIYLITIMFTWFQLDPTSNLAFSVMNVTNLIGILMGLQGISFVLFYFYHKRSSVAVPIIIIIFSIVFLPVGLYMLRIIGIIDIGFGLRERLGNKK</sequence>
<dbReference type="PANTHER" id="PTHR41324:SF1">
    <property type="entry name" value="DUF2232 DOMAIN-CONTAINING PROTEIN"/>
    <property type="match status" value="1"/>
</dbReference>
<proteinExistence type="predicted"/>
<evidence type="ECO:0000256" key="1">
    <source>
        <dbReference type="SAM" id="Phobius"/>
    </source>
</evidence>
<evidence type="ECO:0000313" key="3">
    <source>
        <dbReference type="Proteomes" id="UP000618460"/>
    </source>
</evidence>
<keyword evidence="1" id="KW-0472">Membrane</keyword>
<protein>
    <submittedName>
        <fullName evidence="2">Membrane protein</fullName>
    </submittedName>
</protein>
<name>A0A917TN00_9BACI</name>